<evidence type="ECO:0000313" key="2">
    <source>
        <dbReference type="Proteomes" id="UP000229681"/>
    </source>
</evidence>
<accession>A0A2M8P9Z0</accession>
<name>A0A2M8P9Z0_9CHLR</name>
<dbReference type="Proteomes" id="UP000229681">
    <property type="component" value="Unassembled WGS sequence"/>
</dbReference>
<dbReference type="AlphaFoldDB" id="A0A2M8P9Z0"/>
<proteinExistence type="predicted"/>
<reference evidence="1 2" key="1">
    <citation type="submission" date="2017-11" db="EMBL/GenBank/DDBJ databases">
        <title>Evolution of Phototrophy in the Chloroflexi Phylum Driven by Horizontal Gene Transfer.</title>
        <authorList>
            <person name="Ward L.M."/>
            <person name="Hemp J."/>
            <person name="Shih P.M."/>
            <person name="Mcglynn S.E."/>
            <person name="Fischer W."/>
        </authorList>
    </citation>
    <scope>NUCLEOTIDE SEQUENCE [LARGE SCALE GENOMIC DNA]</scope>
    <source>
        <strain evidence="1">JP3_13</strain>
    </source>
</reference>
<comment type="caution">
    <text evidence="1">The sequence shown here is derived from an EMBL/GenBank/DDBJ whole genome shotgun (WGS) entry which is preliminary data.</text>
</comment>
<organism evidence="1 2">
    <name type="scientific">Candidatus Thermofonsia Clade 1 bacterium</name>
    <dbReference type="NCBI Taxonomy" id="2364210"/>
    <lineage>
        <taxon>Bacteria</taxon>
        <taxon>Bacillati</taxon>
        <taxon>Chloroflexota</taxon>
        <taxon>Candidatus Thermofontia</taxon>
        <taxon>Candidatus Thermofonsia Clade 1</taxon>
    </lineage>
</organism>
<gene>
    <name evidence="1" type="ORF">CUN49_16015</name>
</gene>
<protein>
    <submittedName>
        <fullName evidence="1">Uncharacterized protein</fullName>
    </submittedName>
</protein>
<evidence type="ECO:0000313" key="1">
    <source>
        <dbReference type="EMBL" id="PJF34370.1"/>
    </source>
</evidence>
<sequence>MRFLADLPQAQPVSACAAANAAAIVAQGVVQGAAGEPFTIIAVRALQPQVSVVVIELRNGESYPLEIEDGGALLILPEVQQAWQAVPIDVFGNIVGTLLRLAP</sequence>
<dbReference type="EMBL" id="PGTM01000434">
    <property type="protein sequence ID" value="PJF34370.1"/>
    <property type="molecule type" value="Genomic_DNA"/>
</dbReference>